<dbReference type="InterPro" id="IPR018289">
    <property type="entry name" value="MULE_transposase_dom"/>
</dbReference>
<dbReference type="SMART" id="SM00575">
    <property type="entry name" value="ZnF_PMZ"/>
    <property type="match status" value="1"/>
</dbReference>
<dbReference type="GeneID" id="110805424"/>
<dbReference type="Pfam" id="PF03101">
    <property type="entry name" value="FAR1"/>
    <property type="match status" value="1"/>
</dbReference>
<proteinExistence type="predicted"/>
<organism evidence="7 8">
    <name type="scientific">Spinacia oleracea</name>
    <name type="common">Spinach</name>
    <dbReference type="NCBI Taxonomy" id="3562"/>
    <lineage>
        <taxon>Eukaryota</taxon>
        <taxon>Viridiplantae</taxon>
        <taxon>Streptophyta</taxon>
        <taxon>Embryophyta</taxon>
        <taxon>Tracheophyta</taxon>
        <taxon>Spermatophyta</taxon>
        <taxon>Magnoliopsida</taxon>
        <taxon>eudicotyledons</taxon>
        <taxon>Gunneridae</taxon>
        <taxon>Pentapetalae</taxon>
        <taxon>Caryophyllales</taxon>
        <taxon>Chenopodiaceae</taxon>
        <taxon>Chenopodioideae</taxon>
        <taxon>Anserineae</taxon>
        <taxon>Spinacia</taxon>
    </lineage>
</organism>
<evidence type="ECO:0000256" key="1">
    <source>
        <dbReference type="ARBA" id="ARBA00022723"/>
    </source>
</evidence>
<evidence type="ECO:0000313" key="7">
    <source>
        <dbReference type="Proteomes" id="UP000813463"/>
    </source>
</evidence>
<keyword evidence="7" id="KW-1185">Reference proteome</keyword>
<dbReference type="PANTHER" id="PTHR47718:SF18">
    <property type="entry name" value="PROTEIN FAR1-RELATED SEQUENCE 5-LIKE"/>
    <property type="match status" value="1"/>
</dbReference>
<dbReference type="InterPro" id="IPR004330">
    <property type="entry name" value="FAR1_DNA_bnd_dom"/>
</dbReference>
<dbReference type="InterPro" id="IPR006564">
    <property type="entry name" value="Znf_PMZ"/>
</dbReference>
<dbReference type="Pfam" id="PF04434">
    <property type="entry name" value="SWIM"/>
    <property type="match status" value="1"/>
</dbReference>
<dbReference type="InterPro" id="IPR007527">
    <property type="entry name" value="Znf_SWIM"/>
</dbReference>
<evidence type="ECO:0000256" key="4">
    <source>
        <dbReference type="PROSITE-ProRule" id="PRU00325"/>
    </source>
</evidence>
<sequence>MASAKVDMLSHVSSSSVTQSGFTSRKSTTTRRKKAGVVAFQYVVCNKEGFKASRKPVVEAVEDKSDKARSTRRRMLTRVGCGAQMCMKNINGSYVVTYFKEEHNHPLYTPGCAKFHKHGRKMSILHKKIIIDNSKVNIGPVKSFRIMKELTGSYDNVGASKQDFKKFQRDLKALIEGSDAQIAFWPDPICRKNCALFGDMVSFDTTFSTNRYNMILGPFTGVDHHKKCITFAAALISNEDIVSFEWVLKTFVKAMGGNEPLCLITDEDPAMKVAFPKVFRSTKHRFCMWHIMKKMPDKVCRDLPPDYDFLQKICKAVWSEENEPSEFEERWAKVISEFKLENHDWLLQIYEKREMWIPAYFRDLFLCGIMRTTSRSESENNFYTKFTNPHLTLVEFYMRFESALDAQRHTQGENDNSSKHKHPECKTRSAIEKFASEVYTTTVFYEFQDEVESALFSCGLDSFKKEFGLDVYTIGEGCRVRKFDVLFNVETFDTSCLCKSFERQGIPCRHMVWVWKAKHIQKIPDAYVLNRWSIMACKKPIFDLEGNELEQCVQVLDRKRLLNDLWSEIHSCVSLAQGNELTLSALVDNLRSLRLDLESQSSIVDGLSGSVSSNAQDIELLIGASVPSEILIKPPKVSKNKGTGVHVQGSGSDKRLKSDKEKAIEQSQKKKRLCKGCKKLGYHDIRNCPEKEK</sequence>
<dbReference type="Pfam" id="PF10551">
    <property type="entry name" value="MULE"/>
    <property type="match status" value="1"/>
</dbReference>
<gene>
    <name evidence="8" type="primary">LOC110805424</name>
</gene>
<evidence type="ECO:0000256" key="3">
    <source>
        <dbReference type="ARBA" id="ARBA00022833"/>
    </source>
</evidence>
<reference evidence="7" key="1">
    <citation type="journal article" date="2021" name="Nat. Commun.">
        <title>Genomic analyses provide insights into spinach domestication and the genetic basis of agronomic traits.</title>
        <authorList>
            <person name="Cai X."/>
            <person name="Sun X."/>
            <person name="Xu C."/>
            <person name="Sun H."/>
            <person name="Wang X."/>
            <person name="Ge C."/>
            <person name="Zhang Z."/>
            <person name="Wang Q."/>
            <person name="Fei Z."/>
            <person name="Jiao C."/>
            <person name="Wang Q."/>
        </authorList>
    </citation>
    <scope>NUCLEOTIDE SEQUENCE [LARGE SCALE GENOMIC DNA]</scope>
    <source>
        <strain evidence="7">cv. Varoflay</strain>
    </source>
</reference>
<accession>A0ABM3R046</accession>
<keyword evidence="1" id="KW-0479">Metal-binding</keyword>
<dbReference type="PROSITE" id="PS50966">
    <property type="entry name" value="ZF_SWIM"/>
    <property type="match status" value="1"/>
</dbReference>
<evidence type="ECO:0000259" key="6">
    <source>
        <dbReference type="PROSITE" id="PS50966"/>
    </source>
</evidence>
<evidence type="ECO:0000313" key="8">
    <source>
        <dbReference type="RefSeq" id="XP_056688971.1"/>
    </source>
</evidence>
<feature type="compositionally biased region" description="Basic and acidic residues" evidence="5">
    <location>
        <begin position="652"/>
        <end position="667"/>
    </location>
</feature>
<keyword evidence="2 4" id="KW-0863">Zinc-finger</keyword>
<reference evidence="8" key="2">
    <citation type="submission" date="2025-08" db="UniProtKB">
        <authorList>
            <consortium name="RefSeq"/>
        </authorList>
    </citation>
    <scope>IDENTIFICATION</scope>
    <source>
        <tissue evidence="8">Leaf</tissue>
    </source>
</reference>
<protein>
    <submittedName>
        <fullName evidence="8">Protein FAR1-RELATED SEQUENCE 5-like</fullName>
    </submittedName>
</protein>
<evidence type="ECO:0000256" key="2">
    <source>
        <dbReference type="ARBA" id="ARBA00022771"/>
    </source>
</evidence>
<feature type="domain" description="SWIM-type" evidence="6">
    <location>
        <begin position="483"/>
        <end position="519"/>
    </location>
</feature>
<name>A0ABM3R046_SPIOL</name>
<dbReference type="PANTHER" id="PTHR47718">
    <property type="entry name" value="OS01G0519700 PROTEIN"/>
    <property type="match status" value="1"/>
</dbReference>
<evidence type="ECO:0000256" key="5">
    <source>
        <dbReference type="SAM" id="MobiDB-lite"/>
    </source>
</evidence>
<dbReference type="RefSeq" id="XP_056688971.1">
    <property type="nucleotide sequence ID" value="XM_056832993.1"/>
</dbReference>
<keyword evidence="3" id="KW-0862">Zinc</keyword>
<feature type="region of interest" description="Disordered" evidence="5">
    <location>
        <begin position="637"/>
        <end position="667"/>
    </location>
</feature>
<dbReference type="Proteomes" id="UP000813463">
    <property type="component" value="Chromosome 1"/>
</dbReference>